<evidence type="ECO:0000256" key="11">
    <source>
        <dbReference type="ARBA" id="ARBA00023146"/>
    </source>
</evidence>
<dbReference type="GO" id="GO:0008270">
    <property type="term" value="F:zinc ion binding"/>
    <property type="evidence" value="ECO:0007669"/>
    <property type="project" value="UniProtKB-UniRule"/>
</dbReference>
<dbReference type="Pfam" id="PF09190">
    <property type="entry name" value="DALR_2"/>
    <property type="match status" value="1"/>
</dbReference>
<proteinExistence type="inferred from homology"/>
<evidence type="ECO:0000259" key="13">
    <source>
        <dbReference type="SMART" id="SM00840"/>
    </source>
</evidence>
<evidence type="ECO:0000256" key="5">
    <source>
        <dbReference type="ARBA" id="ARBA00022598"/>
    </source>
</evidence>
<evidence type="ECO:0000256" key="9">
    <source>
        <dbReference type="ARBA" id="ARBA00022840"/>
    </source>
</evidence>
<feature type="binding site" evidence="12">
    <location>
        <position position="239"/>
    </location>
    <ligand>
        <name>Zn(2+)</name>
        <dbReference type="ChEBI" id="CHEBI:29105"/>
    </ligand>
</feature>
<keyword evidence="11 12" id="KW-0030">Aminoacyl-tRNA synthetase</keyword>
<dbReference type="Gene3D" id="3.40.50.620">
    <property type="entry name" value="HUPs"/>
    <property type="match status" value="1"/>
</dbReference>
<feature type="binding site" evidence="12">
    <location>
        <position position="214"/>
    </location>
    <ligand>
        <name>Zn(2+)</name>
        <dbReference type="ChEBI" id="CHEBI:29105"/>
    </ligand>
</feature>
<keyword evidence="6 12" id="KW-0479">Metal-binding</keyword>
<dbReference type="NCBIfam" id="TIGR00435">
    <property type="entry name" value="cysS"/>
    <property type="match status" value="1"/>
</dbReference>
<dbReference type="InterPro" id="IPR015803">
    <property type="entry name" value="Cys-tRNA-ligase"/>
</dbReference>
<dbReference type="RefSeq" id="WP_056128163.1">
    <property type="nucleotide sequence ID" value="NZ_WSES01000003.1"/>
</dbReference>
<dbReference type="Gene3D" id="1.20.120.1910">
    <property type="entry name" value="Cysteine-tRNA ligase, C-terminal anti-codon recognition domain"/>
    <property type="match status" value="1"/>
</dbReference>
<dbReference type="HAMAP" id="MF_00041">
    <property type="entry name" value="Cys_tRNA_synth"/>
    <property type="match status" value="1"/>
</dbReference>
<evidence type="ECO:0000256" key="10">
    <source>
        <dbReference type="ARBA" id="ARBA00022917"/>
    </source>
</evidence>
<comment type="catalytic activity">
    <reaction evidence="12">
        <text>tRNA(Cys) + L-cysteine + ATP = L-cysteinyl-tRNA(Cys) + AMP + diphosphate</text>
        <dbReference type="Rhea" id="RHEA:17773"/>
        <dbReference type="Rhea" id="RHEA-COMP:9661"/>
        <dbReference type="Rhea" id="RHEA-COMP:9679"/>
        <dbReference type="ChEBI" id="CHEBI:30616"/>
        <dbReference type="ChEBI" id="CHEBI:33019"/>
        <dbReference type="ChEBI" id="CHEBI:35235"/>
        <dbReference type="ChEBI" id="CHEBI:78442"/>
        <dbReference type="ChEBI" id="CHEBI:78517"/>
        <dbReference type="ChEBI" id="CHEBI:456215"/>
        <dbReference type="EC" id="6.1.1.16"/>
    </reaction>
</comment>
<dbReference type="EC" id="6.1.1.16" evidence="12"/>
<evidence type="ECO:0000313" key="15">
    <source>
        <dbReference type="Proteomes" id="UP000443353"/>
    </source>
</evidence>
<evidence type="ECO:0000256" key="8">
    <source>
        <dbReference type="ARBA" id="ARBA00022833"/>
    </source>
</evidence>
<comment type="caution">
    <text evidence="14">The sequence shown here is derived from an EMBL/GenBank/DDBJ whole genome shotgun (WGS) entry which is preliminary data.</text>
</comment>
<dbReference type="InterPro" id="IPR024909">
    <property type="entry name" value="Cys-tRNA/MSH_ligase"/>
</dbReference>
<dbReference type="SUPFAM" id="SSF52374">
    <property type="entry name" value="Nucleotidylyl transferase"/>
    <property type="match status" value="1"/>
</dbReference>
<dbReference type="EMBL" id="WSES01000003">
    <property type="protein sequence ID" value="MVW60591.1"/>
    <property type="molecule type" value="Genomic_DNA"/>
</dbReference>
<feature type="short sequence motif" description="'HIGH' region" evidence="12">
    <location>
        <begin position="32"/>
        <end position="42"/>
    </location>
</feature>
<evidence type="ECO:0000256" key="7">
    <source>
        <dbReference type="ARBA" id="ARBA00022741"/>
    </source>
</evidence>
<dbReference type="GO" id="GO:0005829">
    <property type="term" value="C:cytosol"/>
    <property type="evidence" value="ECO:0007669"/>
    <property type="project" value="TreeGrafter"/>
</dbReference>
<dbReference type="GO" id="GO:0006423">
    <property type="term" value="P:cysteinyl-tRNA aminoacylation"/>
    <property type="evidence" value="ECO:0007669"/>
    <property type="project" value="UniProtKB-UniRule"/>
</dbReference>
<dbReference type="PANTHER" id="PTHR10890">
    <property type="entry name" value="CYSTEINYL-TRNA SYNTHETASE"/>
    <property type="match status" value="1"/>
</dbReference>
<dbReference type="Proteomes" id="UP000443353">
    <property type="component" value="Unassembled WGS sequence"/>
</dbReference>
<dbReference type="PRINTS" id="PR00983">
    <property type="entry name" value="TRNASYNTHCYS"/>
</dbReference>
<dbReference type="SUPFAM" id="SSF47323">
    <property type="entry name" value="Anticodon-binding domain of a subclass of class I aminoacyl-tRNA synthetases"/>
    <property type="match status" value="1"/>
</dbReference>
<dbReference type="InterPro" id="IPR015273">
    <property type="entry name" value="Cys-tRNA-synt_Ia_DALR"/>
</dbReference>
<reference evidence="14 15" key="1">
    <citation type="submission" date="2019-12" db="EMBL/GenBank/DDBJ databases">
        <authorList>
            <person name="Li C."/>
            <person name="Zhao J."/>
        </authorList>
    </citation>
    <scope>NUCLEOTIDE SEQUENCE [LARGE SCALE GENOMIC DNA]</scope>
    <source>
        <strain evidence="14 15">NEAU-DD11</strain>
    </source>
</reference>
<dbReference type="InterPro" id="IPR056411">
    <property type="entry name" value="CysS_C"/>
</dbReference>
<evidence type="ECO:0000256" key="12">
    <source>
        <dbReference type="HAMAP-Rule" id="MF_00041"/>
    </source>
</evidence>
<dbReference type="SMART" id="SM00840">
    <property type="entry name" value="DALR_2"/>
    <property type="match status" value="1"/>
</dbReference>
<dbReference type="FunFam" id="3.40.50.620:FF:000009">
    <property type="entry name" value="Cysteine--tRNA ligase"/>
    <property type="match status" value="1"/>
</dbReference>
<dbReference type="GO" id="GO:0005524">
    <property type="term" value="F:ATP binding"/>
    <property type="evidence" value="ECO:0007669"/>
    <property type="project" value="UniProtKB-UniRule"/>
</dbReference>
<dbReference type="CDD" id="cd07963">
    <property type="entry name" value="Anticodon_Ia_Cys"/>
    <property type="match status" value="1"/>
</dbReference>
<feature type="binding site" evidence="12">
    <location>
        <position position="30"/>
    </location>
    <ligand>
        <name>Zn(2+)</name>
        <dbReference type="ChEBI" id="CHEBI:29105"/>
    </ligand>
</feature>
<evidence type="ECO:0000256" key="1">
    <source>
        <dbReference type="ARBA" id="ARBA00004496"/>
    </source>
</evidence>
<keyword evidence="5 12" id="KW-0436">Ligase</keyword>
<keyword evidence="15" id="KW-1185">Reference proteome</keyword>
<feature type="short sequence motif" description="'KMSKS' region" evidence="12">
    <location>
        <begin position="271"/>
        <end position="275"/>
    </location>
</feature>
<dbReference type="InterPro" id="IPR014729">
    <property type="entry name" value="Rossmann-like_a/b/a_fold"/>
</dbReference>
<comment type="subcellular location">
    <subcellularLocation>
        <location evidence="1 12">Cytoplasm</location>
    </subcellularLocation>
</comment>
<keyword evidence="4 12" id="KW-0963">Cytoplasm</keyword>
<accession>A0A7X3FYW2</accession>
<dbReference type="InterPro" id="IPR009080">
    <property type="entry name" value="tRNAsynth_Ia_anticodon-bd"/>
</dbReference>
<sequence>MSQLKIYNTLARDKQVFVPLQSGKVNMYVCGMTVYDYCHVGHGRMMMAFDVIYRWLKASGYEVKYVRNITDIDDKIIKRAVENNETMTSLTTRFIKAMDEDTAALGILPPDFAPRATEYVPHMLSIIEKLEAKELAYRGEDGDVNYAVRNFPGYGKLSGKSLDDLRAGERVDVNTGKRDPLDFVLWKAAKESEPIEAKWDSKWGKGRPGWHIECSAMSCAMLGEHFDIHGGGADLQFPHHENEIAQSEGAFGPPMANYWIHNGFVRVDNEKMSKSLGNFFTIRDVLKKYDAEVIRFFILRAHYRSPLNYSDVHIDDAKGALTRLYTALSEVDVGPEPFAVDWDEAHAQRFRDAMDDDFNTPLAVAELFDLATEVNKSKSVAAARQLKALAAVLGLLERSPQAFLQAGTPGEGGLDEAAIVDAIARRAAAKKARNFAEADAIRAELTAGGVVLEDKPDGSTNWRRA</sequence>
<feature type="binding site" evidence="12">
    <location>
        <position position="274"/>
    </location>
    <ligand>
        <name>ATP</name>
        <dbReference type="ChEBI" id="CHEBI:30616"/>
    </ligand>
</feature>
<keyword evidence="8 12" id="KW-0862">Zinc</keyword>
<evidence type="ECO:0000256" key="4">
    <source>
        <dbReference type="ARBA" id="ARBA00022490"/>
    </source>
</evidence>
<evidence type="ECO:0000256" key="3">
    <source>
        <dbReference type="ARBA" id="ARBA00011245"/>
    </source>
</evidence>
<protein>
    <recommendedName>
        <fullName evidence="12">Cysteine--tRNA ligase</fullName>
        <ecNumber evidence="12">6.1.1.16</ecNumber>
    </recommendedName>
    <alternativeName>
        <fullName evidence="12">Cysteinyl-tRNA synthetase</fullName>
        <shortName evidence="12">CysRS</shortName>
    </alternativeName>
</protein>
<gene>
    <name evidence="12" type="primary">cysS</name>
    <name evidence="14" type="ORF">GPY61_11690</name>
</gene>
<keyword evidence="10 12" id="KW-0648">Protein biosynthesis</keyword>
<dbReference type="GO" id="GO:0004817">
    <property type="term" value="F:cysteine-tRNA ligase activity"/>
    <property type="evidence" value="ECO:0007669"/>
    <property type="project" value="UniProtKB-UniRule"/>
</dbReference>
<feature type="binding site" evidence="12">
    <location>
        <position position="243"/>
    </location>
    <ligand>
        <name>Zn(2+)</name>
        <dbReference type="ChEBI" id="CHEBI:29105"/>
    </ligand>
</feature>
<name>A0A7X3FYW2_9BURK</name>
<dbReference type="AlphaFoldDB" id="A0A7X3FYW2"/>
<dbReference type="PANTHER" id="PTHR10890:SF3">
    <property type="entry name" value="CYSTEINE--TRNA LIGASE, CYTOPLASMIC"/>
    <property type="match status" value="1"/>
</dbReference>
<dbReference type="Pfam" id="PF23493">
    <property type="entry name" value="CysS_C"/>
    <property type="match status" value="1"/>
</dbReference>
<evidence type="ECO:0000256" key="2">
    <source>
        <dbReference type="ARBA" id="ARBA00005594"/>
    </source>
</evidence>
<comment type="subunit">
    <text evidence="3 12">Monomer.</text>
</comment>
<organism evidence="14 15">
    <name type="scientific">Massilia cellulosiltytica</name>
    <dbReference type="NCBI Taxonomy" id="2683234"/>
    <lineage>
        <taxon>Bacteria</taxon>
        <taxon>Pseudomonadati</taxon>
        <taxon>Pseudomonadota</taxon>
        <taxon>Betaproteobacteria</taxon>
        <taxon>Burkholderiales</taxon>
        <taxon>Oxalobacteraceae</taxon>
        <taxon>Telluria group</taxon>
        <taxon>Massilia</taxon>
    </lineage>
</organism>
<comment type="similarity">
    <text evidence="2 12">Belongs to the class-I aminoacyl-tRNA synthetase family.</text>
</comment>
<evidence type="ECO:0000256" key="6">
    <source>
        <dbReference type="ARBA" id="ARBA00022723"/>
    </source>
</evidence>
<dbReference type="CDD" id="cd00672">
    <property type="entry name" value="CysRS_core"/>
    <property type="match status" value="1"/>
</dbReference>
<evidence type="ECO:0000313" key="14">
    <source>
        <dbReference type="EMBL" id="MVW60591.1"/>
    </source>
</evidence>
<dbReference type="Pfam" id="PF01406">
    <property type="entry name" value="tRNA-synt_1e"/>
    <property type="match status" value="1"/>
</dbReference>
<keyword evidence="7 12" id="KW-0547">Nucleotide-binding</keyword>
<comment type="cofactor">
    <cofactor evidence="12">
        <name>Zn(2+)</name>
        <dbReference type="ChEBI" id="CHEBI:29105"/>
    </cofactor>
    <text evidence="12">Binds 1 zinc ion per subunit.</text>
</comment>
<dbReference type="InterPro" id="IPR032678">
    <property type="entry name" value="tRNA-synt_1_cat_dom"/>
</dbReference>
<feature type="domain" description="Cysteinyl-tRNA synthetase class Ia DALR" evidence="13">
    <location>
        <begin position="349"/>
        <end position="404"/>
    </location>
</feature>
<keyword evidence="9 12" id="KW-0067">ATP-binding</keyword>